<dbReference type="InterPro" id="IPR026992">
    <property type="entry name" value="DIOX_N"/>
</dbReference>
<gene>
    <name evidence="4" type="ORF">PFICI_01295</name>
</gene>
<dbReference type="SUPFAM" id="SSF51197">
    <property type="entry name" value="Clavaminate synthase-like"/>
    <property type="match status" value="1"/>
</dbReference>
<dbReference type="InterPro" id="IPR005123">
    <property type="entry name" value="Oxoglu/Fe-dep_dioxygenase_dom"/>
</dbReference>
<dbReference type="InterPro" id="IPR027443">
    <property type="entry name" value="IPNS-like_sf"/>
</dbReference>
<dbReference type="Pfam" id="PF14226">
    <property type="entry name" value="DIOX_N"/>
    <property type="match status" value="1"/>
</dbReference>
<dbReference type="Proteomes" id="UP000030651">
    <property type="component" value="Unassembled WGS sequence"/>
</dbReference>
<sequence length="341" mass="38541">MNYHKEFPIIDISKFETDFEHLSEAIYHASKEWGFFILSGHDIKTVDEIFDLSKKFFDLPLEVKAEKTVNDKAVGYDGKAKTTFAASEGMTFGCTPGAILETDHLPIWWDLPKRTAIEAFKADCYKLSIDIMSCFAIQLGLPRDYFQKSHDHKDPGNNLKLIKYPKMKMSEGQTVPRLSEHTDWGSITFVFTNQGGLEIRDPNNEWCEVPIVPGGIVVNIGDALSLWTDQALKSTMHRITWQNLPVDKDRYSIAYFTNPNFDATLSTPGCTVSDSASDIITYREYYKVRQWLTYGGLEDKLGQRALADIDPKAIEAVRSLNVANSGLLQSHIRPTDTPITI</sequence>
<proteinExistence type="inferred from homology"/>
<keyword evidence="2" id="KW-0408">Iron</keyword>
<dbReference type="OrthoDB" id="288590at2759"/>
<evidence type="ECO:0000313" key="5">
    <source>
        <dbReference type="Proteomes" id="UP000030651"/>
    </source>
</evidence>
<name>W3XPM5_PESFW</name>
<dbReference type="EMBL" id="KI912109">
    <property type="protein sequence ID" value="ETS87467.1"/>
    <property type="molecule type" value="Genomic_DNA"/>
</dbReference>
<protein>
    <recommendedName>
        <fullName evidence="3">Fe2OG dioxygenase domain-containing protein</fullName>
    </recommendedName>
</protein>
<comment type="similarity">
    <text evidence="1 2">Belongs to the iron/ascorbate-dependent oxidoreductase family.</text>
</comment>
<dbReference type="AlphaFoldDB" id="W3XPM5"/>
<dbReference type="PANTHER" id="PTHR47990">
    <property type="entry name" value="2-OXOGLUTARATE (2OG) AND FE(II)-DEPENDENT OXYGENASE SUPERFAMILY PROTEIN-RELATED"/>
    <property type="match status" value="1"/>
</dbReference>
<accession>W3XPM5</accession>
<dbReference type="eggNOG" id="KOG0143">
    <property type="taxonomic scope" value="Eukaryota"/>
</dbReference>
<dbReference type="GO" id="GO:0046872">
    <property type="term" value="F:metal ion binding"/>
    <property type="evidence" value="ECO:0007669"/>
    <property type="project" value="UniProtKB-KW"/>
</dbReference>
<dbReference type="PROSITE" id="PS51471">
    <property type="entry name" value="FE2OG_OXY"/>
    <property type="match status" value="1"/>
</dbReference>
<evidence type="ECO:0000256" key="2">
    <source>
        <dbReference type="RuleBase" id="RU003682"/>
    </source>
</evidence>
<feature type="domain" description="Fe2OG dioxygenase" evidence="3">
    <location>
        <begin position="155"/>
        <end position="259"/>
    </location>
</feature>
<keyword evidence="2" id="KW-0479">Metal-binding</keyword>
<dbReference type="HOGENOM" id="CLU_010119_6_2_1"/>
<keyword evidence="2" id="KW-0560">Oxidoreductase</keyword>
<evidence type="ECO:0000259" key="3">
    <source>
        <dbReference type="PROSITE" id="PS51471"/>
    </source>
</evidence>
<organism evidence="4 5">
    <name type="scientific">Pestalotiopsis fici (strain W106-1 / CGMCC3.15140)</name>
    <dbReference type="NCBI Taxonomy" id="1229662"/>
    <lineage>
        <taxon>Eukaryota</taxon>
        <taxon>Fungi</taxon>
        <taxon>Dikarya</taxon>
        <taxon>Ascomycota</taxon>
        <taxon>Pezizomycotina</taxon>
        <taxon>Sordariomycetes</taxon>
        <taxon>Xylariomycetidae</taxon>
        <taxon>Amphisphaeriales</taxon>
        <taxon>Sporocadaceae</taxon>
        <taxon>Pestalotiopsis</taxon>
    </lineage>
</organism>
<dbReference type="KEGG" id="pfy:PFICI_01295"/>
<dbReference type="Pfam" id="PF03171">
    <property type="entry name" value="2OG-FeII_Oxy"/>
    <property type="match status" value="1"/>
</dbReference>
<dbReference type="InParanoid" id="W3XPM5"/>
<keyword evidence="5" id="KW-1185">Reference proteome</keyword>
<dbReference type="Gene3D" id="2.60.120.330">
    <property type="entry name" value="B-lactam Antibiotic, Isopenicillin N Synthase, Chain"/>
    <property type="match status" value="1"/>
</dbReference>
<evidence type="ECO:0000256" key="1">
    <source>
        <dbReference type="ARBA" id="ARBA00008056"/>
    </source>
</evidence>
<dbReference type="InterPro" id="IPR050231">
    <property type="entry name" value="Iron_ascorbate_oxido_reductase"/>
</dbReference>
<evidence type="ECO:0000313" key="4">
    <source>
        <dbReference type="EMBL" id="ETS87467.1"/>
    </source>
</evidence>
<dbReference type="RefSeq" id="XP_007828067.1">
    <property type="nucleotide sequence ID" value="XM_007829876.1"/>
</dbReference>
<reference evidence="5" key="1">
    <citation type="journal article" date="2015" name="BMC Genomics">
        <title>Genomic and transcriptomic analysis of the endophytic fungus Pestalotiopsis fici reveals its lifestyle and high potential for synthesis of natural products.</title>
        <authorList>
            <person name="Wang X."/>
            <person name="Zhang X."/>
            <person name="Liu L."/>
            <person name="Xiang M."/>
            <person name="Wang W."/>
            <person name="Sun X."/>
            <person name="Che Y."/>
            <person name="Guo L."/>
            <person name="Liu G."/>
            <person name="Guo L."/>
            <person name="Wang C."/>
            <person name="Yin W.B."/>
            <person name="Stadler M."/>
            <person name="Zhang X."/>
            <person name="Liu X."/>
        </authorList>
    </citation>
    <scope>NUCLEOTIDE SEQUENCE [LARGE SCALE GENOMIC DNA]</scope>
    <source>
        <strain evidence="5">W106-1 / CGMCC3.15140</strain>
    </source>
</reference>
<dbReference type="InterPro" id="IPR044861">
    <property type="entry name" value="IPNS-like_FE2OG_OXY"/>
</dbReference>
<dbReference type="OMA" id="NNEWCEV"/>
<dbReference type="GO" id="GO:0016491">
    <property type="term" value="F:oxidoreductase activity"/>
    <property type="evidence" value="ECO:0007669"/>
    <property type="project" value="UniProtKB-KW"/>
</dbReference>
<dbReference type="GeneID" id="19266308"/>
<dbReference type="GO" id="GO:0044283">
    <property type="term" value="P:small molecule biosynthetic process"/>
    <property type="evidence" value="ECO:0007669"/>
    <property type="project" value="UniProtKB-ARBA"/>
</dbReference>